<keyword evidence="3" id="KW-0812">Transmembrane</keyword>
<keyword evidence="5" id="KW-0472">Membrane</keyword>
<keyword evidence="6" id="KW-0732">Signal</keyword>
<dbReference type="InterPro" id="IPR033480">
    <property type="entry name" value="sCache_2"/>
</dbReference>
<evidence type="ECO:0000256" key="6">
    <source>
        <dbReference type="SAM" id="SignalP"/>
    </source>
</evidence>
<comment type="subcellular location">
    <subcellularLocation>
        <location evidence="1">Cell membrane</location>
        <topology evidence="1">Multi-pass membrane protein</topology>
    </subcellularLocation>
</comment>
<dbReference type="RefSeq" id="WP_119772549.1">
    <property type="nucleotide sequence ID" value="NZ_QYUO01000003.1"/>
</dbReference>
<protein>
    <submittedName>
        <fullName evidence="8">Histidine kinase</fullName>
    </submittedName>
</protein>
<organism evidence="8 9">
    <name type="scientific">Noviherbaspirillum saxi</name>
    <dbReference type="NCBI Taxonomy" id="2320863"/>
    <lineage>
        <taxon>Bacteria</taxon>
        <taxon>Pseudomonadati</taxon>
        <taxon>Pseudomonadota</taxon>
        <taxon>Betaproteobacteria</taxon>
        <taxon>Burkholderiales</taxon>
        <taxon>Oxalobacteraceae</taxon>
        <taxon>Noviherbaspirillum</taxon>
    </lineage>
</organism>
<dbReference type="EMBL" id="QYUO01000003">
    <property type="protein sequence ID" value="RJF92585.1"/>
    <property type="molecule type" value="Genomic_DNA"/>
</dbReference>
<evidence type="ECO:0000256" key="5">
    <source>
        <dbReference type="ARBA" id="ARBA00023136"/>
    </source>
</evidence>
<feature type="signal peptide" evidence="6">
    <location>
        <begin position="1"/>
        <end position="22"/>
    </location>
</feature>
<name>A0A3A3FML9_9BURK</name>
<dbReference type="GO" id="GO:0016301">
    <property type="term" value="F:kinase activity"/>
    <property type="evidence" value="ECO:0007669"/>
    <property type="project" value="UniProtKB-KW"/>
</dbReference>
<proteinExistence type="predicted"/>
<dbReference type="Proteomes" id="UP000265955">
    <property type="component" value="Unassembled WGS sequence"/>
</dbReference>
<evidence type="ECO:0000256" key="2">
    <source>
        <dbReference type="ARBA" id="ARBA00022475"/>
    </source>
</evidence>
<keyword evidence="2" id="KW-1003">Cell membrane</keyword>
<reference evidence="9" key="1">
    <citation type="submission" date="2018-09" db="EMBL/GenBank/DDBJ databases">
        <authorList>
            <person name="Zhu H."/>
        </authorList>
    </citation>
    <scope>NUCLEOTIDE SEQUENCE [LARGE SCALE GENOMIC DNA]</scope>
    <source>
        <strain evidence="9">K1R23-30</strain>
    </source>
</reference>
<feature type="chain" id="PRO_5017305002" evidence="6">
    <location>
        <begin position="23"/>
        <end position="152"/>
    </location>
</feature>
<evidence type="ECO:0000313" key="8">
    <source>
        <dbReference type="EMBL" id="RJF92585.1"/>
    </source>
</evidence>
<dbReference type="Pfam" id="PF17200">
    <property type="entry name" value="sCache_2"/>
    <property type="match status" value="1"/>
</dbReference>
<keyword evidence="8" id="KW-0418">Kinase</keyword>
<gene>
    <name evidence="8" type="ORF">D3871_28765</name>
</gene>
<comment type="caution">
    <text evidence="8">The sequence shown here is derived from an EMBL/GenBank/DDBJ whole genome shotgun (WGS) entry which is preliminary data.</text>
</comment>
<evidence type="ECO:0000259" key="7">
    <source>
        <dbReference type="SMART" id="SM01049"/>
    </source>
</evidence>
<accession>A0A3A3FML9</accession>
<keyword evidence="8" id="KW-0808">Transferase</keyword>
<dbReference type="OrthoDB" id="8780225at2"/>
<keyword evidence="4" id="KW-1133">Transmembrane helix</keyword>
<dbReference type="GO" id="GO:0005886">
    <property type="term" value="C:plasma membrane"/>
    <property type="evidence" value="ECO:0007669"/>
    <property type="project" value="UniProtKB-SubCell"/>
</dbReference>
<sequence length="152" mass="16821">MFRHFGAMFALLIALGSFPAHAQQRATAQEAVALVKKAAAHIQKVGLDAALKDFNNNKGQFVDRDLYIVVLDMSGRNLAHGANARIVGKDLIDFKDADGKLFIKEELQLAKTNGSGWVDFKFVNPTNQKIEKKAQYLERVGEVVVMSGIYKE</sequence>
<evidence type="ECO:0000256" key="3">
    <source>
        <dbReference type="ARBA" id="ARBA00022692"/>
    </source>
</evidence>
<dbReference type="SMART" id="SM01049">
    <property type="entry name" value="Cache_2"/>
    <property type="match status" value="1"/>
</dbReference>
<evidence type="ECO:0000256" key="1">
    <source>
        <dbReference type="ARBA" id="ARBA00004651"/>
    </source>
</evidence>
<feature type="domain" description="Single Cache" evidence="7">
    <location>
        <begin position="17"/>
        <end position="104"/>
    </location>
</feature>
<evidence type="ECO:0000256" key="4">
    <source>
        <dbReference type="ARBA" id="ARBA00022989"/>
    </source>
</evidence>
<evidence type="ECO:0000313" key="9">
    <source>
        <dbReference type="Proteomes" id="UP000265955"/>
    </source>
</evidence>
<keyword evidence="9" id="KW-1185">Reference proteome</keyword>
<dbReference type="AlphaFoldDB" id="A0A3A3FML9"/>
<dbReference type="Gene3D" id="3.30.450.20">
    <property type="entry name" value="PAS domain"/>
    <property type="match status" value="1"/>
</dbReference>